<protein>
    <submittedName>
        <fullName evidence="18">Neurotransmitter-gated ion-channel ligand binding domain-containing protein</fullName>
    </submittedName>
</protein>
<dbReference type="InterPro" id="IPR002394">
    <property type="entry name" value="Nicotinic_acetylcholine_rcpt"/>
</dbReference>
<dbReference type="PROSITE" id="PS00236">
    <property type="entry name" value="NEUROTR_ION_CHANNEL"/>
    <property type="match status" value="1"/>
</dbReference>
<dbReference type="InterPro" id="IPR006202">
    <property type="entry name" value="Neur_chan_lig-bd"/>
</dbReference>
<dbReference type="FunFam" id="2.70.170.10:FF:000028">
    <property type="entry name" value="AcetylCholine Receptor"/>
    <property type="match status" value="1"/>
</dbReference>
<evidence type="ECO:0000256" key="5">
    <source>
        <dbReference type="ARBA" id="ARBA00023018"/>
    </source>
</evidence>
<keyword evidence="8" id="KW-1015">Disulfide bond</keyword>
<dbReference type="SUPFAM" id="SSF90112">
    <property type="entry name" value="Neurotransmitter-gated ion-channel transmembrane pore"/>
    <property type="match status" value="1"/>
</dbReference>
<dbReference type="InterPro" id="IPR006029">
    <property type="entry name" value="Neurotrans-gated_channel_TM"/>
</dbReference>
<keyword evidence="4 15" id="KW-1133">Transmembrane helix</keyword>
<evidence type="ECO:0000256" key="11">
    <source>
        <dbReference type="ARBA" id="ARBA00023257"/>
    </source>
</evidence>
<dbReference type="Gene3D" id="1.20.58.390">
    <property type="entry name" value="Neurotransmitter-gated ion-channel transmembrane domain"/>
    <property type="match status" value="1"/>
</dbReference>
<comment type="caution">
    <text evidence="18">The sequence shown here is derived from an EMBL/GenBank/DDBJ whole genome shotgun (WGS) entry which is preliminary data.</text>
</comment>
<evidence type="ECO:0000256" key="2">
    <source>
        <dbReference type="ARBA" id="ARBA00022475"/>
    </source>
</evidence>
<sequence>MSFLFSKALSVTSDYEIFGRLFSSRGNCRFPSFLPDLRKDYDRMARPVVNHFDEVNVTVSVMPIQLLDLDISSQQMELLTWTQLTWNDYRLKWDPRNYSGLAEIRLPSETLWKPDVFLYNSVGRNFDISYPVNIVVKHTGDVLLVTPAKVTTYCPMDLTRFPNDEHLCWLKYGSWSHSGKQLNLAINNHSMETGKMELVEYSGNGKWELVDATVKRTTVSFQGEKFVDVTYYMRFRRKLTFERLYWILLCFPFLIINALSFMLSPERRERLALQALNVTLLIVYLGFVINATSMALVSVPRMRYDYWLRYILVPSGLITFLILSAILCGLSIFGTLIVISIGRRSSGHISPWMKRLFFDRLPRFLCMDRFETSYNKSLNYIGSCADNEKNHRSVGEEEQTLLSGAIDEGEQSSLSLKQLEHTVQELRECIQQYHRTNKKNDLEEQWHFIARVVDRVFFYVCLLFSAYFILTLIVSVN</sequence>
<evidence type="ECO:0000259" key="16">
    <source>
        <dbReference type="Pfam" id="PF02931"/>
    </source>
</evidence>
<organism evidence="18 19">
    <name type="scientific">Ditylenchus destructor</name>
    <dbReference type="NCBI Taxonomy" id="166010"/>
    <lineage>
        <taxon>Eukaryota</taxon>
        <taxon>Metazoa</taxon>
        <taxon>Ecdysozoa</taxon>
        <taxon>Nematoda</taxon>
        <taxon>Chromadorea</taxon>
        <taxon>Rhabditida</taxon>
        <taxon>Tylenchina</taxon>
        <taxon>Tylenchomorpha</taxon>
        <taxon>Sphaerularioidea</taxon>
        <taxon>Anguinidae</taxon>
        <taxon>Anguininae</taxon>
        <taxon>Ditylenchus</taxon>
    </lineage>
</organism>
<comment type="similarity">
    <text evidence="15">Belongs to the ligand-gated ion channel (TC 1.A.9) family.</text>
</comment>
<keyword evidence="10" id="KW-0325">Glycoprotein</keyword>
<evidence type="ECO:0000256" key="13">
    <source>
        <dbReference type="ARBA" id="ARBA00023303"/>
    </source>
</evidence>
<feature type="domain" description="Neurotransmitter-gated ion-channel transmembrane" evidence="17">
    <location>
        <begin position="317"/>
        <end position="469"/>
    </location>
</feature>
<dbReference type="Gene3D" id="2.70.170.10">
    <property type="entry name" value="Neurotransmitter-gated ion-channel ligand-binding domain"/>
    <property type="match status" value="1"/>
</dbReference>
<gene>
    <name evidence="18" type="ORF">DdX_16707</name>
</gene>
<evidence type="ECO:0000256" key="15">
    <source>
        <dbReference type="RuleBase" id="RU000687"/>
    </source>
</evidence>
<evidence type="ECO:0000256" key="10">
    <source>
        <dbReference type="ARBA" id="ARBA00023180"/>
    </source>
</evidence>
<evidence type="ECO:0000256" key="3">
    <source>
        <dbReference type="ARBA" id="ARBA00022692"/>
    </source>
</evidence>
<dbReference type="PRINTS" id="PR00252">
    <property type="entry name" value="NRIONCHANNEL"/>
</dbReference>
<evidence type="ECO:0000256" key="1">
    <source>
        <dbReference type="ARBA" id="ARBA00022448"/>
    </source>
</evidence>
<feature type="transmembrane region" description="Helical" evidence="15">
    <location>
        <begin position="317"/>
        <end position="339"/>
    </location>
</feature>
<keyword evidence="11" id="KW-0628">Postsynaptic cell membrane</keyword>
<comment type="subcellular location">
    <subcellularLocation>
        <location evidence="14">Postsynaptic cell membrane</location>
        <topology evidence="14">Multi-pass membrane protein</topology>
    </subcellularLocation>
</comment>
<dbReference type="PRINTS" id="PR00254">
    <property type="entry name" value="NICOTINICR"/>
</dbReference>
<reference evidence="18" key="1">
    <citation type="submission" date="2022-01" db="EMBL/GenBank/DDBJ databases">
        <title>Genome Sequence Resource for Two Populations of Ditylenchus destructor, the Migratory Endoparasitic Phytonematode.</title>
        <authorList>
            <person name="Zhang H."/>
            <person name="Lin R."/>
            <person name="Xie B."/>
        </authorList>
    </citation>
    <scope>NUCLEOTIDE SEQUENCE</scope>
    <source>
        <strain evidence="18">BazhouSP</strain>
    </source>
</reference>
<evidence type="ECO:0000256" key="7">
    <source>
        <dbReference type="ARBA" id="ARBA00023136"/>
    </source>
</evidence>
<evidence type="ECO:0000256" key="12">
    <source>
        <dbReference type="ARBA" id="ARBA00023286"/>
    </source>
</evidence>
<evidence type="ECO:0000256" key="4">
    <source>
        <dbReference type="ARBA" id="ARBA00022989"/>
    </source>
</evidence>
<keyword evidence="6 15" id="KW-0406">Ion transport</keyword>
<keyword evidence="1 15" id="KW-0813">Transport</keyword>
<proteinExistence type="inferred from homology"/>
<dbReference type="Pfam" id="PF02931">
    <property type="entry name" value="Neur_chan_LBD"/>
    <property type="match status" value="1"/>
</dbReference>
<dbReference type="EMBL" id="JAKKPZ010000145">
    <property type="protein sequence ID" value="KAI1700424.1"/>
    <property type="molecule type" value="Genomic_DNA"/>
</dbReference>
<keyword evidence="19" id="KW-1185">Reference proteome</keyword>
<feature type="transmembrane region" description="Helical" evidence="15">
    <location>
        <begin position="275"/>
        <end position="297"/>
    </location>
</feature>
<dbReference type="GO" id="GO:0022848">
    <property type="term" value="F:acetylcholine-gated monoatomic cation-selective channel activity"/>
    <property type="evidence" value="ECO:0007669"/>
    <property type="project" value="InterPro"/>
</dbReference>
<feature type="transmembrane region" description="Helical" evidence="15">
    <location>
        <begin position="244"/>
        <end position="263"/>
    </location>
</feature>
<dbReference type="GO" id="GO:0045211">
    <property type="term" value="C:postsynaptic membrane"/>
    <property type="evidence" value="ECO:0007669"/>
    <property type="project" value="UniProtKB-SubCell"/>
</dbReference>
<dbReference type="InterPro" id="IPR036719">
    <property type="entry name" value="Neuro-gated_channel_TM_sf"/>
</dbReference>
<dbReference type="InterPro" id="IPR018000">
    <property type="entry name" value="Neurotransmitter_ion_chnl_CS"/>
</dbReference>
<accession>A0AAD4QZM9</accession>
<evidence type="ECO:0000256" key="6">
    <source>
        <dbReference type="ARBA" id="ARBA00023065"/>
    </source>
</evidence>
<evidence type="ECO:0000259" key="17">
    <source>
        <dbReference type="Pfam" id="PF02932"/>
    </source>
</evidence>
<feature type="domain" description="Neurotransmitter-gated ion-channel ligand-binding" evidence="16">
    <location>
        <begin position="34"/>
        <end position="238"/>
    </location>
</feature>
<keyword evidence="12" id="KW-1071">Ligand-gated ion channel</keyword>
<keyword evidence="9" id="KW-0675">Receptor</keyword>
<keyword evidence="2" id="KW-1003">Cell membrane</keyword>
<keyword evidence="13 15" id="KW-0407">Ion channel</keyword>
<evidence type="ECO:0000256" key="8">
    <source>
        <dbReference type="ARBA" id="ARBA00023157"/>
    </source>
</evidence>
<dbReference type="InterPro" id="IPR036734">
    <property type="entry name" value="Neur_chan_lig-bd_sf"/>
</dbReference>
<dbReference type="SUPFAM" id="SSF63712">
    <property type="entry name" value="Nicotinic receptor ligand binding domain-like"/>
    <property type="match status" value="1"/>
</dbReference>
<dbReference type="Pfam" id="PF02932">
    <property type="entry name" value="Neur_chan_memb"/>
    <property type="match status" value="1"/>
</dbReference>
<evidence type="ECO:0000256" key="14">
    <source>
        <dbReference type="ARBA" id="ARBA00034104"/>
    </source>
</evidence>
<dbReference type="CDD" id="cd18997">
    <property type="entry name" value="LGIC_ECD_nAChR"/>
    <property type="match status" value="1"/>
</dbReference>
<dbReference type="AlphaFoldDB" id="A0AAD4QZM9"/>
<name>A0AAD4QZM9_9BILA</name>
<evidence type="ECO:0000313" key="18">
    <source>
        <dbReference type="EMBL" id="KAI1700424.1"/>
    </source>
</evidence>
<dbReference type="GO" id="GO:0004888">
    <property type="term" value="F:transmembrane signaling receptor activity"/>
    <property type="evidence" value="ECO:0007669"/>
    <property type="project" value="InterPro"/>
</dbReference>
<dbReference type="InterPro" id="IPR006201">
    <property type="entry name" value="Neur_channel"/>
</dbReference>
<feature type="transmembrane region" description="Helical" evidence="15">
    <location>
        <begin position="456"/>
        <end position="476"/>
    </location>
</feature>
<keyword evidence="3 15" id="KW-0812">Transmembrane</keyword>
<evidence type="ECO:0000313" key="19">
    <source>
        <dbReference type="Proteomes" id="UP001201812"/>
    </source>
</evidence>
<dbReference type="Proteomes" id="UP001201812">
    <property type="component" value="Unassembled WGS sequence"/>
</dbReference>
<keyword evidence="7 15" id="KW-0472">Membrane</keyword>
<dbReference type="PANTHER" id="PTHR18945">
    <property type="entry name" value="NEUROTRANSMITTER GATED ION CHANNEL"/>
    <property type="match status" value="1"/>
</dbReference>
<evidence type="ECO:0000256" key="9">
    <source>
        <dbReference type="ARBA" id="ARBA00023170"/>
    </source>
</evidence>
<dbReference type="InterPro" id="IPR038050">
    <property type="entry name" value="Neuro_actylchol_rec"/>
</dbReference>
<keyword evidence="5" id="KW-0770">Synapse</keyword>